<proteinExistence type="predicted"/>
<organism evidence="1">
    <name type="scientific">anaerobic digester metagenome</name>
    <dbReference type="NCBI Taxonomy" id="1263854"/>
    <lineage>
        <taxon>unclassified sequences</taxon>
        <taxon>metagenomes</taxon>
        <taxon>ecological metagenomes</taxon>
    </lineage>
</organism>
<sequence>MPGLNEIPMNKIFDGSVVIITMSTGQWDGSLEAAYDYGHTLLELDENEIPVKAYRKPQLPGGVRTAIRGAV</sequence>
<name>A0A485LXL6_9ZZZZ</name>
<dbReference type="AlphaFoldDB" id="A0A485LXL6"/>
<accession>A0A485LXL6</accession>
<dbReference type="EMBL" id="CAADRM010000080">
    <property type="protein sequence ID" value="VFU13448.1"/>
    <property type="molecule type" value="Genomic_DNA"/>
</dbReference>
<evidence type="ECO:0000313" key="1">
    <source>
        <dbReference type="EMBL" id="VFU13448.1"/>
    </source>
</evidence>
<protein>
    <submittedName>
        <fullName evidence="1">Uncharacterized protein</fullName>
    </submittedName>
</protein>
<gene>
    <name evidence="1" type="ORF">SCFA_190002</name>
</gene>
<reference evidence="1" key="1">
    <citation type="submission" date="2019-03" db="EMBL/GenBank/DDBJ databases">
        <authorList>
            <person name="Hao L."/>
        </authorList>
    </citation>
    <scope>NUCLEOTIDE SEQUENCE</scope>
</reference>